<evidence type="ECO:0000256" key="1">
    <source>
        <dbReference type="SAM" id="MobiDB-lite"/>
    </source>
</evidence>
<proteinExistence type="predicted"/>
<feature type="region of interest" description="Disordered" evidence="1">
    <location>
        <begin position="153"/>
        <end position="187"/>
    </location>
</feature>
<reference evidence="2" key="1">
    <citation type="journal article" date="2019" name="Sci. Rep.">
        <title>Draft genome of Tanacetum cinerariifolium, the natural source of mosquito coil.</title>
        <authorList>
            <person name="Yamashiro T."/>
            <person name="Shiraishi A."/>
            <person name="Satake H."/>
            <person name="Nakayama K."/>
        </authorList>
    </citation>
    <scope>NUCLEOTIDE SEQUENCE</scope>
</reference>
<evidence type="ECO:0000313" key="2">
    <source>
        <dbReference type="EMBL" id="GEU92284.1"/>
    </source>
</evidence>
<dbReference type="EMBL" id="BKCJ010010593">
    <property type="protein sequence ID" value="GEU92284.1"/>
    <property type="molecule type" value="Genomic_DNA"/>
</dbReference>
<feature type="compositionally biased region" description="Acidic residues" evidence="1">
    <location>
        <begin position="163"/>
        <end position="173"/>
    </location>
</feature>
<feature type="compositionally biased region" description="Basic and acidic residues" evidence="1">
    <location>
        <begin position="153"/>
        <end position="162"/>
    </location>
</feature>
<sequence>MRNIMFMHAARDDSILGPMRFVSKSDAFQVYGALLPNSMTNQKMLDSDAYKTYLAYATGASSPKMKRKLKKPTSPLKKKTFVIVEKEEPEPAKKKAPEKVARRKGIELLSDAALLKEAQLKKALERSKSKTTIHQAGNSFESEYELWGDSGYKDANDKKGDDERTEFDDEPTETDNPKTTDDEEEIHDDEFVYMPEDYVPTDDELNDVTKGEYKRISEELYGDVNVSLTDAEPGDKEKHDVEMTVAGHVNINQEDVGNQVNDDAQVTQKTKGPISSSFISSDYAAKYLNFDNICPVDTKVVSMLDINVQHKVPQTSPLFTNLVFIIPEHNVINPLDTVTTASATTISSFMSSLFSHLQQSTPILTPTTTKATTSTTTVPDSETLIALHQ</sequence>
<dbReference type="AlphaFoldDB" id="A0A6L2P5Z4"/>
<organism evidence="2">
    <name type="scientific">Tanacetum cinerariifolium</name>
    <name type="common">Dalmatian daisy</name>
    <name type="synonym">Chrysanthemum cinerariifolium</name>
    <dbReference type="NCBI Taxonomy" id="118510"/>
    <lineage>
        <taxon>Eukaryota</taxon>
        <taxon>Viridiplantae</taxon>
        <taxon>Streptophyta</taxon>
        <taxon>Embryophyta</taxon>
        <taxon>Tracheophyta</taxon>
        <taxon>Spermatophyta</taxon>
        <taxon>Magnoliopsida</taxon>
        <taxon>eudicotyledons</taxon>
        <taxon>Gunneridae</taxon>
        <taxon>Pentapetalae</taxon>
        <taxon>asterids</taxon>
        <taxon>campanulids</taxon>
        <taxon>Asterales</taxon>
        <taxon>Asteraceae</taxon>
        <taxon>Asteroideae</taxon>
        <taxon>Anthemideae</taxon>
        <taxon>Anthemidinae</taxon>
        <taxon>Tanacetum</taxon>
    </lineage>
</organism>
<protein>
    <recommendedName>
        <fullName evidence="3">Retrovirus-related Pol polyprotein from transposon TNT 1-94</fullName>
    </recommendedName>
</protein>
<accession>A0A6L2P5Z4</accession>
<gene>
    <name evidence="2" type="ORF">Tci_064262</name>
</gene>
<evidence type="ECO:0008006" key="3">
    <source>
        <dbReference type="Google" id="ProtNLM"/>
    </source>
</evidence>
<name>A0A6L2P5Z4_TANCI</name>
<comment type="caution">
    <text evidence="2">The sequence shown here is derived from an EMBL/GenBank/DDBJ whole genome shotgun (WGS) entry which is preliminary data.</text>
</comment>